<gene>
    <name evidence="4" type="ORF">AAP_01983</name>
</gene>
<comment type="caution">
    <text evidence="4">The sequence shown here is derived from an EMBL/GenBank/DDBJ whole genome shotgun (WGS) entry which is preliminary data.</text>
</comment>
<keyword evidence="1" id="KW-0694">RNA-binding</keyword>
<proteinExistence type="predicted"/>
<dbReference type="InterPro" id="IPR021109">
    <property type="entry name" value="Peptidase_aspartic_dom_sf"/>
</dbReference>
<dbReference type="InterPro" id="IPR036397">
    <property type="entry name" value="RNaseH_sf"/>
</dbReference>
<feature type="region of interest" description="Disordered" evidence="2">
    <location>
        <begin position="124"/>
        <end position="170"/>
    </location>
</feature>
<dbReference type="InterPro" id="IPR001584">
    <property type="entry name" value="Integrase_cat-core"/>
</dbReference>
<evidence type="ECO:0000259" key="3">
    <source>
        <dbReference type="PROSITE" id="PS50994"/>
    </source>
</evidence>
<dbReference type="PROSITE" id="PS50994">
    <property type="entry name" value="INTEGRASE"/>
    <property type="match status" value="1"/>
</dbReference>
<dbReference type="AlphaFoldDB" id="A0A162IK99"/>
<reference evidence="4 5" key="1">
    <citation type="journal article" date="2016" name="Genome Biol. Evol.">
        <title>Divergent and convergent evolution of fungal pathogenicity.</title>
        <authorList>
            <person name="Shang Y."/>
            <person name="Xiao G."/>
            <person name="Zheng P."/>
            <person name="Cen K."/>
            <person name="Zhan S."/>
            <person name="Wang C."/>
        </authorList>
    </citation>
    <scope>NUCLEOTIDE SEQUENCE [LARGE SCALE GENOMIC DNA]</scope>
    <source>
        <strain evidence="4 5">ARSEF 7405</strain>
    </source>
</reference>
<dbReference type="Gene3D" id="1.10.340.70">
    <property type="match status" value="1"/>
</dbReference>
<dbReference type="Gene3D" id="3.30.420.10">
    <property type="entry name" value="Ribonuclease H-like superfamily/Ribonuclease H"/>
    <property type="match status" value="1"/>
</dbReference>
<dbReference type="PANTHER" id="PTHR37984">
    <property type="entry name" value="PROTEIN CBG26694"/>
    <property type="match status" value="1"/>
</dbReference>
<sequence>MSLPQWSNSCDGSRNAMIEAAVRIDNRLFERKMERNGGANHIFEHEECVVLDITQLGEGYDVVLGYPWLKQHNPSIDWRKGFVRFMCGCLPYQQDHALVATALRVRESEDLSLQLNSAMDALQDANQGTKKESLASKDDGNPIHAKEESVRPDDYETDDENMEASNKSEEEIIRDKLPKEYWDYIASFKDYQGNEVLPEHQPWDHEINLEEGMKPVKKPIYRYFMTTKELTRRQARWYADVLVHFDFTIRHCKGKENYWSDALSRRPDLMTKKKENRALFKLNESNELTLESQHLLATRMIIEESDLYDQIRKELKKDDWVKAIDPKTERFIWQDGLLLYKGLIYVPPSVRKRIMSENHDEPTAGHFGVDKTMEKITRTYYWPAMWRMIRKYVSDCDICRRSKTERHQPYGELQPLKPAEHPWSSIALDFIVKLPKSKAPTGEEYDSILTITERLTKFAYFIPVREAISAPEVAYILFRYIVANHGLPKEIISDRDARFLSNFWQTLLSLVGIQHKPSTAYHPQTDGQTERLNQTVEQYLRCYVNYEQTNWALHHITPITEENLR</sequence>
<dbReference type="FunFam" id="1.10.340.70:FF:000001">
    <property type="entry name" value="Retrovirus-related Pol polyprotein from transposon gypsy-like Protein"/>
    <property type="match status" value="1"/>
</dbReference>
<dbReference type="OrthoDB" id="4499277at2759"/>
<keyword evidence="5" id="KW-1185">Reference proteome</keyword>
<dbReference type="SUPFAM" id="SSF53098">
    <property type="entry name" value="Ribonuclease H-like"/>
    <property type="match status" value="1"/>
</dbReference>
<dbReference type="Gene3D" id="2.40.70.10">
    <property type="entry name" value="Acid Proteases"/>
    <property type="match status" value="1"/>
</dbReference>
<evidence type="ECO:0000313" key="5">
    <source>
        <dbReference type="Proteomes" id="UP000242877"/>
    </source>
</evidence>
<feature type="compositionally biased region" description="Basic and acidic residues" evidence="2">
    <location>
        <begin position="129"/>
        <end position="154"/>
    </location>
</feature>
<dbReference type="GO" id="GO:0003723">
    <property type="term" value="F:RNA binding"/>
    <property type="evidence" value="ECO:0007669"/>
    <property type="project" value="UniProtKB-KW"/>
</dbReference>
<dbReference type="VEuPathDB" id="FungiDB:AAP_01983"/>
<dbReference type="GO" id="GO:0005634">
    <property type="term" value="C:nucleus"/>
    <property type="evidence" value="ECO:0007669"/>
    <property type="project" value="UniProtKB-ARBA"/>
</dbReference>
<dbReference type="InterPro" id="IPR050951">
    <property type="entry name" value="Retrovirus_Pol_polyprotein"/>
</dbReference>
<accession>A0A162IK99</accession>
<dbReference type="Pfam" id="PF17921">
    <property type="entry name" value="Integrase_H2C2"/>
    <property type="match status" value="1"/>
</dbReference>
<dbReference type="EMBL" id="AZGZ01000006">
    <property type="protein sequence ID" value="KZZ94683.1"/>
    <property type="molecule type" value="Genomic_DNA"/>
</dbReference>
<dbReference type="GO" id="GO:0015074">
    <property type="term" value="P:DNA integration"/>
    <property type="evidence" value="ECO:0007669"/>
    <property type="project" value="InterPro"/>
</dbReference>
<evidence type="ECO:0000256" key="1">
    <source>
        <dbReference type="ARBA" id="ARBA00022884"/>
    </source>
</evidence>
<protein>
    <submittedName>
        <fullName evidence="4">Ribonuclease H-like protein</fullName>
    </submittedName>
</protein>
<evidence type="ECO:0000256" key="2">
    <source>
        <dbReference type="SAM" id="MobiDB-lite"/>
    </source>
</evidence>
<evidence type="ECO:0000313" key="4">
    <source>
        <dbReference type="EMBL" id="KZZ94683.1"/>
    </source>
</evidence>
<organism evidence="4 5">
    <name type="scientific">Ascosphaera apis ARSEF 7405</name>
    <dbReference type="NCBI Taxonomy" id="392613"/>
    <lineage>
        <taxon>Eukaryota</taxon>
        <taxon>Fungi</taxon>
        <taxon>Dikarya</taxon>
        <taxon>Ascomycota</taxon>
        <taxon>Pezizomycotina</taxon>
        <taxon>Eurotiomycetes</taxon>
        <taxon>Eurotiomycetidae</taxon>
        <taxon>Onygenales</taxon>
        <taxon>Ascosphaeraceae</taxon>
        <taxon>Ascosphaera</taxon>
    </lineage>
</organism>
<feature type="domain" description="Integrase catalytic" evidence="3">
    <location>
        <begin position="418"/>
        <end position="565"/>
    </location>
</feature>
<dbReference type="InterPro" id="IPR041588">
    <property type="entry name" value="Integrase_H2C2"/>
</dbReference>
<dbReference type="Proteomes" id="UP000242877">
    <property type="component" value="Unassembled WGS sequence"/>
</dbReference>
<dbReference type="PANTHER" id="PTHR37984:SF15">
    <property type="entry name" value="INTEGRASE CATALYTIC DOMAIN-CONTAINING PROTEIN"/>
    <property type="match status" value="1"/>
</dbReference>
<dbReference type="InterPro" id="IPR012337">
    <property type="entry name" value="RNaseH-like_sf"/>
</dbReference>
<name>A0A162IK99_9EURO</name>